<evidence type="ECO:0008006" key="3">
    <source>
        <dbReference type="Google" id="ProtNLM"/>
    </source>
</evidence>
<sequence length="682" mass="78035">MEAISVDTNDKYLNRKKIAVDKGQWKIIKRCGNLLEYNEAEETVSFFHYTLKQYITELQHTVDRVRPEAKLVDVANAICSSESVIATLCLTYLSFSDFETKVIPFQKPTVDENMQLIQQYASNLATVDLPVSAFGKGLQSIMRGFRLLNGFFDGEAETQKVKIDFSKYIYLPSPPSEAILAGYKFLEYVRAYWLQHCRALDRIATDEELLPQGFLKLCFEAMPIFDIRPWGQRHSQGPYPYTDAFVWAVENDHRLLLSAIKKKLRGADNTHYILLSFQDGTTLAHIAASHPNADTLQWLSERWAGSSSRGYILERIDSHDRNIMHTAVLSSSSAVLEYLFQTPVSRAWWVRQDIYGNTPFDYAIESGNFEILKLFNDHGCSPLDSEDPVSPGWSTDGGSSRKLESLFSLVCSLNLTPLYQKFSSVFSAWASTSTAENLCLLEGLKAAFKAQNYALTKSMLMELPREHVLDPEFKSLIVQGVEITIETKDHDTARYLLEQFGFGIPFRHLSEEYPSESSIRNAHKELYPLVIPSLLAWYLDTPDCGDIEATLLPDRINFGDVDPHILQKSLVKLNVDSFRRAIRNMNMLFYHSTPQLYEYLWHNISILADLEYKSLKLKINGFGLDEPPPYNRSERVGRLINFVMDTIPFREVDTMPHYSIIEEYLLTSCFLSIYLGGRRDWA</sequence>
<reference evidence="1 2" key="1">
    <citation type="submission" date="2023-08" db="EMBL/GenBank/DDBJ databases">
        <authorList>
            <person name="Palmer J.M."/>
        </authorList>
    </citation>
    <scope>NUCLEOTIDE SEQUENCE [LARGE SCALE GENOMIC DNA]</scope>
    <source>
        <strain evidence="1 2">TWF481</strain>
    </source>
</reference>
<comment type="caution">
    <text evidence="1">The sequence shown here is derived from an EMBL/GenBank/DDBJ whole genome shotgun (WGS) entry which is preliminary data.</text>
</comment>
<dbReference type="Gene3D" id="1.25.40.20">
    <property type="entry name" value="Ankyrin repeat-containing domain"/>
    <property type="match status" value="1"/>
</dbReference>
<accession>A0AAV9W5J8</accession>
<dbReference type="AlphaFoldDB" id="A0AAV9W5J8"/>
<keyword evidence="2" id="KW-1185">Reference proteome</keyword>
<dbReference type="Proteomes" id="UP001370758">
    <property type="component" value="Unassembled WGS sequence"/>
</dbReference>
<name>A0AAV9W5J8_9PEZI</name>
<dbReference type="EMBL" id="JAVHJL010000005">
    <property type="protein sequence ID" value="KAK6502863.1"/>
    <property type="molecule type" value="Genomic_DNA"/>
</dbReference>
<evidence type="ECO:0000313" key="1">
    <source>
        <dbReference type="EMBL" id="KAK6502863.1"/>
    </source>
</evidence>
<dbReference type="SUPFAM" id="SSF48403">
    <property type="entry name" value="Ankyrin repeat"/>
    <property type="match status" value="1"/>
</dbReference>
<dbReference type="Pfam" id="PF13637">
    <property type="entry name" value="Ank_4"/>
    <property type="match status" value="1"/>
</dbReference>
<evidence type="ECO:0000313" key="2">
    <source>
        <dbReference type="Proteomes" id="UP001370758"/>
    </source>
</evidence>
<gene>
    <name evidence="1" type="ORF">TWF481_007903</name>
</gene>
<protein>
    <recommendedName>
        <fullName evidence="3">Ankyrin repeat protein</fullName>
    </recommendedName>
</protein>
<proteinExistence type="predicted"/>
<dbReference type="SMART" id="SM00248">
    <property type="entry name" value="ANK"/>
    <property type="match status" value="3"/>
</dbReference>
<organism evidence="1 2">
    <name type="scientific">Arthrobotrys musiformis</name>
    <dbReference type="NCBI Taxonomy" id="47236"/>
    <lineage>
        <taxon>Eukaryota</taxon>
        <taxon>Fungi</taxon>
        <taxon>Dikarya</taxon>
        <taxon>Ascomycota</taxon>
        <taxon>Pezizomycotina</taxon>
        <taxon>Orbiliomycetes</taxon>
        <taxon>Orbiliales</taxon>
        <taxon>Orbiliaceae</taxon>
        <taxon>Arthrobotrys</taxon>
    </lineage>
</organism>
<dbReference type="InterPro" id="IPR002110">
    <property type="entry name" value="Ankyrin_rpt"/>
</dbReference>
<dbReference type="InterPro" id="IPR036770">
    <property type="entry name" value="Ankyrin_rpt-contain_sf"/>
</dbReference>